<comment type="caution">
    <text evidence="2">The sequence shown here is derived from an EMBL/GenBank/DDBJ whole genome shotgun (WGS) entry which is preliminary data.</text>
</comment>
<keyword evidence="3" id="KW-1185">Reference proteome</keyword>
<protein>
    <submittedName>
        <fullName evidence="2">Uncharacterized protein</fullName>
    </submittedName>
</protein>
<dbReference type="AlphaFoldDB" id="A0A8S9ZGZ9"/>
<feature type="coiled-coil region" evidence="1">
    <location>
        <begin position="304"/>
        <end position="354"/>
    </location>
</feature>
<gene>
    <name evidence="2" type="ORF">Mgra_00007978</name>
</gene>
<organism evidence="2 3">
    <name type="scientific">Meloidogyne graminicola</name>
    <dbReference type="NCBI Taxonomy" id="189291"/>
    <lineage>
        <taxon>Eukaryota</taxon>
        <taxon>Metazoa</taxon>
        <taxon>Ecdysozoa</taxon>
        <taxon>Nematoda</taxon>
        <taxon>Chromadorea</taxon>
        <taxon>Rhabditida</taxon>
        <taxon>Tylenchina</taxon>
        <taxon>Tylenchomorpha</taxon>
        <taxon>Tylenchoidea</taxon>
        <taxon>Meloidogynidae</taxon>
        <taxon>Meloidogyninae</taxon>
        <taxon>Meloidogyne</taxon>
    </lineage>
</organism>
<reference evidence="2" key="1">
    <citation type="journal article" date="2020" name="Ecol. Evol.">
        <title>Genome structure and content of the rice root-knot nematode (Meloidogyne graminicola).</title>
        <authorList>
            <person name="Phan N.T."/>
            <person name="Danchin E.G.J."/>
            <person name="Klopp C."/>
            <person name="Perfus-Barbeoch L."/>
            <person name="Kozlowski D.K."/>
            <person name="Koutsovoulos G.D."/>
            <person name="Lopez-Roques C."/>
            <person name="Bouchez O."/>
            <person name="Zahm M."/>
            <person name="Besnard G."/>
            <person name="Bellafiore S."/>
        </authorList>
    </citation>
    <scope>NUCLEOTIDE SEQUENCE</scope>
    <source>
        <strain evidence="2">VN-18</strain>
    </source>
</reference>
<dbReference type="Proteomes" id="UP000605970">
    <property type="component" value="Unassembled WGS sequence"/>
</dbReference>
<evidence type="ECO:0000313" key="2">
    <source>
        <dbReference type="EMBL" id="KAF7632600.1"/>
    </source>
</evidence>
<evidence type="ECO:0000313" key="3">
    <source>
        <dbReference type="Proteomes" id="UP000605970"/>
    </source>
</evidence>
<sequence>MHSWVKANGIDSDSNATFDERVSDIIPSTCGGGRKARSLDSLLIRDSSLNTPIHTSSLKNTSSNKKNMNSDAFQNSKKFNLVSSNQFNEAPSPFSEDREWLLQLDEKIKKHPLPGAGATQLERLVNLPWRADFRQHKAQDLNIQNNELQSHQPIHIKPTLPQHNPSLNISMLSGRQLRNDNFTENIKPLSTRVNQNTFASTLGTNFGSSSFDHSAPLKHKGQEPKNIYIQNLNNNANVYVYNNYYYTNEIKKNKTFNTSSFFNQSTSSIKTQNDFTDYNSKLKENKRLRYDLVLKEKENYVLKMKDKEHELKMKEVDLKMKEKEHELKMKEIELKLLEKKNEVLKLKLQIKNHQTPIPSSNNNDKENEEHCMSSEINSIYRCCAQLPFYQLSHDAPASILKKQNNSKNLRVTWAI</sequence>
<keyword evidence="1" id="KW-0175">Coiled coil</keyword>
<proteinExistence type="predicted"/>
<dbReference type="OrthoDB" id="5900612at2759"/>
<evidence type="ECO:0000256" key="1">
    <source>
        <dbReference type="SAM" id="Coils"/>
    </source>
</evidence>
<dbReference type="EMBL" id="JABEBT010000098">
    <property type="protein sequence ID" value="KAF7632600.1"/>
    <property type="molecule type" value="Genomic_DNA"/>
</dbReference>
<accession>A0A8S9ZGZ9</accession>
<name>A0A8S9ZGZ9_9BILA</name>